<dbReference type="GO" id="GO:0005643">
    <property type="term" value="C:nuclear pore"/>
    <property type="evidence" value="ECO:0007669"/>
    <property type="project" value="UniProtKB-SubCell"/>
</dbReference>
<gene>
    <name evidence="5" type="ORF">POCULU_LOCUS2437</name>
</gene>
<reference evidence="5" key="1">
    <citation type="submission" date="2021-06" db="EMBL/GenBank/DDBJ databases">
        <authorList>
            <person name="Kallberg Y."/>
            <person name="Tangrot J."/>
            <person name="Rosling A."/>
        </authorList>
    </citation>
    <scope>NUCLEOTIDE SEQUENCE</scope>
    <source>
        <strain evidence="5">IA702</strain>
    </source>
</reference>
<dbReference type="OrthoDB" id="1918363at2759"/>
<keyword evidence="4" id="KW-0906">Nuclear pore complex</keyword>
<dbReference type="Proteomes" id="UP000789572">
    <property type="component" value="Unassembled WGS sequence"/>
</dbReference>
<evidence type="ECO:0000313" key="5">
    <source>
        <dbReference type="EMBL" id="CAG8498289.1"/>
    </source>
</evidence>
<evidence type="ECO:0000313" key="6">
    <source>
        <dbReference type="Proteomes" id="UP000789572"/>
    </source>
</evidence>
<dbReference type="GO" id="GO:0016973">
    <property type="term" value="P:poly(A)+ mRNA export from nucleus"/>
    <property type="evidence" value="ECO:0007669"/>
    <property type="project" value="TreeGrafter"/>
</dbReference>
<proteinExistence type="inferred from homology"/>
<evidence type="ECO:0000256" key="4">
    <source>
        <dbReference type="RuleBase" id="RU364035"/>
    </source>
</evidence>
<comment type="subcellular location">
    <subcellularLocation>
        <location evidence="1">Nucleus envelope</location>
    </subcellularLocation>
    <subcellularLocation>
        <location evidence="4">Nucleus</location>
        <location evidence="4">Nuclear pore complex</location>
    </subcellularLocation>
</comment>
<dbReference type="PANTHER" id="PTHR11225">
    <property type="entry name" value="NUCLEAR PORE COMPLEX PROTEIN NUP93 NUCLEOPORIN NUP93 DEAD EYE PROTEIN"/>
    <property type="match status" value="1"/>
</dbReference>
<sequence>MAATADLRQLLERSRLLASSISHQTDLPPIERNLEQIEAQSRRLASKVTKPGEAPERRAPYFLAGIGIDGEKLTEHVKGIKVLNAFEPREILADTDITSYLEHKYKQTVTSVIADGREQTMRDYQENFERAIRIDWERMKRRVFEELGQYKPSLRSTGIDTASYIGTPYAQRVLTTPGGMTPARATVETPTRTPATISRDRQSVLQRSESRLQVNQRMMLYYDVIRRLNEHRLQKRDFGIINSFYEVAKKIGIESKQRILQGWRALSMIVGEKNVLEGRFQGIPLKERQFTKAYNAHPESKLAAKLREEHVTGARHYLEVEYNEWCQQFIEHYRTEAQLGGVPSVVHTARAFLRAYHRQNGGVPTTSLDMFEGIPLWGLIFNLTRRGKLVEALNVAKSLEKCINKNDLIFLKYFDEYVNHKRLSKTSRDQLMAELKKRDLFKQMEDPYKIVMFYLVAQVKFGNASSLSKSVIRTVEDYLWFKLAIVREPSEGHGRESSYEVYTIRDLQKEIAQDEVSDNVSMSGKDFTECDVEAVHFAIALAYYGLLRVPETQDAVSLFLEKDEQAYLNFNSLMYFYPQRFSQSNPREALQYTILMYLYGDTDSEFGRQQIDISHDYVRQLVYENQAFSELIGSTVLGTEGEIKRFTPLMFLRTEYDFKDKIIKPLARQCENDGRFKAAVSLFELIQDYEMIIVILNKMLGEYIYNKLHKTTFSKEDLEELNPIDIKAIFERYEAQTIISHQAYPNRVQDCRNLIRITDFMLLYENKDYGKAMDLIEEVDVIPLDGDINRVARCANQLSMYDDALKRNIPDIMLMIMQNMHDYYVHLKTTVTSHTLYKNDDAYLKMEHLQRKARNLVHFAGYVNVKVPPNVYSQLNTLEVSMR</sequence>
<keyword evidence="4" id="KW-0813">Transport</keyword>
<organism evidence="5 6">
    <name type="scientific">Paraglomus occultum</name>
    <dbReference type="NCBI Taxonomy" id="144539"/>
    <lineage>
        <taxon>Eukaryota</taxon>
        <taxon>Fungi</taxon>
        <taxon>Fungi incertae sedis</taxon>
        <taxon>Mucoromycota</taxon>
        <taxon>Glomeromycotina</taxon>
        <taxon>Glomeromycetes</taxon>
        <taxon>Paraglomerales</taxon>
        <taxon>Paraglomeraceae</taxon>
        <taxon>Paraglomus</taxon>
    </lineage>
</organism>
<keyword evidence="4" id="KW-0472">Membrane</keyword>
<comment type="similarity">
    <text evidence="2 4">Belongs to the nucleoporin interacting component (NIC) family.</text>
</comment>
<protein>
    <recommendedName>
        <fullName evidence="4">Nuclear pore protein</fullName>
    </recommendedName>
</protein>
<evidence type="ECO:0000256" key="2">
    <source>
        <dbReference type="ARBA" id="ARBA00010186"/>
    </source>
</evidence>
<dbReference type="Pfam" id="PF04097">
    <property type="entry name" value="Nic96"/>
    <property type="match status" value="2"/>
</dbReference>
<dbReference type="GO" id="GO:0006606">
    <property type="term" value="P:protein import into nucleus"/>
    <property type="evidence" value="ECO:0007669"/>
    <property type="project" value="TreeGrafter"/>
</dbReference>
<comment type="caution">
    <text evidence="5">The sequence shown here is derived from an EMBL/GenBank/DDBJ whole genome shotgun (WGS) entry which is preliminary data.</text>
</comment>
<dbReference type="InterPro" id="IPR007231">
    <property type="entry name" value="Nucleoporin_int_Nup93/Nic96"/>
</dbReference>
<dbReference type="EMBL" id="CAJVPJ010000227">
    <property type="protein sequence ID" value="CAG8498289.1"/>
    <property type="molecule type" value="Genomic_DNA"/>
</dbReference>
<keyword evidence="3 4" id="KW-0539">Nucleus</keyword>
<keyword evidence="4" id="KW-0653">Protein transport</keyword>
<evidence type="ECO:0000256" key="1">
    <source>
        <dbReference type="ARBA" id="ARBA00004259"/>
    </source>
</evidence>
<dbReference type="GO" id="GO:0017056">
    <property type="term" value="F:structural constituent of nuclear pore"/>
    <property type="evidence" value="ECO:0007669"/>
    <property type="project" value="InterPro"/>
</dbReference>
<dbReference type="AlphaFoldDB" id="A0A9N9EXX8"/>
<keyword evidence="6" id="KW-1185">Reference proteome</keyword>
<accession>A0A9N9EXX8</accession>
<name>A0A9N9EXX8_9GLOM</name>
<dbReference type="PANTHER" id="PTHR11225:SF4">
    <property type="entry name" value="NUCLEAR PORE COMPLEX PROTEIN NUP93"/>
    <property type="match status" value="1"/>
</dbReference>
<keyword evidence="4" id="KW-0811">Translocation</keyword>
<keyword evidence="4" id="KW-0509">mRNA transport</keyword>
<evidence type="ECO:0000256" key="3">
    <source>
        <dbReference type="ARBA" id="ARBA00023242"/>
    </source>
</evidence>